<keyword evidence="1" id="KW-0175">Coiled coil</keyword>
<sequence length="1476" mass="165009">MAAKTVKTLELTKGEDWDSKLLKIPLGSTLRLTLSRSISSSPVVVETDFPPEGALYVRGKLRALEWTYRTKREEWDPDRYIDVQLSTPGPFKLTWRLPSVPPSSTVLPGHGFFLVEPDLGILPNSICCLTHVTKLLGPLADWRSRLAFAHKSGYNMLHFTPPQQLGSSRSAYSIANQLKLDSSYLPSGYQRKEVGVTYKNRKGEEKQVMIDSAYLELDKELKFLREDCGVLSIVDVVWNHTSFDTPWLIQKLRSCLLNTVLPRAKLWEYFCVDVEAIVKEFRQSVYRLNGGEHPKPEGKSLRICQDPQYRRLGSTVDAGLTLELFNVYCDGTVCFEERIEKCISDLRHELQQLNGEMEDHIRHLLYLAVNNITANIRYQFLEHHGPRRTSFTPAEPFNQRYFVHVGGSTDLTDAEIEGVRGKNVLAHNGWVMNADPLVNFAEEGSEVYFKRELIVWGDSVKLRYGNKPSDSPWLWSHMTQYTQSMAILFDGFRLDNCHNTPIVVAEGLLDAAREVKPNLYLVAELFTPSEERDNYFVNRLGINCLIREAMSAGIPRELGRLVYKYGGDPVASFFSSTVLKPSVANAMFFDATHDNDPGHILSRSVYDAIPNSALASIASCASGSCRGYDELIPHKIDVVTEKRLYTSWSDTTKPGSAQSSSSPAHSTINFSTGIIETRKLLNELHKELSDGGYNEIYVDQVTEEIVAVTRHCPAHHKSYILMAHTAFHPPPDWATPTSTRPHTGYSDVPPLTIQGTIKEIYLEARLVKEEGVAEGVASSNYLTGISDQFKVDLRRHIGMKESVMCKLVTLSEDTHEVLFTDFCPGSIIIYEVELLPDACNSINVLRSFLGREKSNKEGLDLWSSLVSKSESLSLIDVNYVLYRCDVEERDDGKGGGVYDVPHVGRMTYCGLQGIMNMIKPIRDSNDLGHPLCDNLRSGNWLLGYTAERLKLRPSMKDIGEIISGVFHHLSVLPRYLIPCYFDAVVTLLYDQIIASSLPKMSKFILDGSSVVKDLALGSVQLCGYTPSAVYPPHEATSPDPSMGSMAAGRYAEARNTILSFGSCLRHGLIPNLLNGGNAPRYNCRDATWWWLQSIQDYMKMAPDGQSFLQAPLRKLFATDESDADFMGGVQVSLAEVIQDSLQRHASGISFTERGAGPGLDRDMTPPGFLVGVSIDWDETGFVRGGNQFNCGTWMDKVGESSWAGNKGVPATPRDGSAVELVGLLYSALKWLTGLNDQGIYPFSGVYTTHSKTPGSPFITFKKWATQVKDNFESKFWIPLDETTAAAKEGTDSHYIHRHGIYKDTYGSTHKYTDYQLRPNVPVAMVVAPDLFTPSNARTALGKIEELLLGPLGMKTLDPGDWQYNGYYLNSIDSNKYKTAKGFNYHQGPEWLWVIGYFLRAKLIFCDKTENGEEDVISSIHQTLSNHAQILQESPWSGLPELTNQNGADCPDSCPIQAWSMATLLDTFFDMSEKETL</sequence>
<dbReference type="Pfam" id="PF14701">
    <property type="entry name" value="hDGE_amylase"/>
    <property type="match status" value="1"/>
</dbReference>
<accession>A0A1X7U9G2</accession>
<dbReference type="Gene3D" id="3.20.20.80">
    <property type="entry name" value="Glycosidases"/>
    <property type="match status" value="1"/>
</dbReference>
<dbReference type="InterPro" id="IPR032788">
    <property type="entry name" value="AGL_central"/>
</dbReference>
<dbReference type="GO" id="GO:0004134">
    <property type="term" value="F:4-alpha-glucanotransferase activity"/>
    <property type="evidence" value="ECO:0007669"/>
    <property type="project" value="InterPro"/>
</dbReference>
<dbReference type="InterPro" id="IPR008928">
    <property type="entry name" value="6-hairpin_glycosidase_sf"/>
</dbReference>
<dbReference type="OrthoDB" id="10248904at2759"/>
<dbReference type="Pfam" id="PF14699">
    <property type="entry name" value="hGDE_N"/>
    <property type="match status" value="1"/>
</dbReference>
<dbReference type="InterPro" id="IPR017853">
    <property type="entry name" value="GH"/>
</dbReference>
<reference evidence="6" key="1">
    <citation type="submission" date="2017-05" db="UniProtKB">
        <authorList>
            <consortium name="EnsemblMetazoa"/>
        </authorList>
    </citation>
    <scope>IDENTIFICATION</scope>
</reference>
<feature type="domain" description="Eukaryotic glycogen debranching enzyme N-terminal" evidence="3">
    <location>
        <begin position="32"/>
        <end position="120"/>
    </location>
</feature>
<dbReference type="InterPro" id="IPR032792">
    <property type="entry name" value="AGL_glucanoTrfase"/>
</dbReference>
<feature type="coiled-coil region" evidence="1">
    <location>
        <begin position="336"/>
        <end position="363"/>
    </location>
</feature>
<evidence type="ECO:0000256" key="1">
    <source>
        <dbReference type="SAM" id="Coils"/>
    </source>
</evidence>
<dbReference type="InterPro" id="IPR010401">
    <property type="entry name" value="AGL/Gdb1"/>
</dbReference>
<dbReference type="InterPro" id="IPR012341">
    <property type="entry name" value="6hp_glycosidase-like_sf"/>
</dbReference>
<evidence type="ECO:0000259" key="2">
    <source>
        <dbReference type="Pfam" id="PF06202"/>
    </source>
</evidence>
<evidence type="ECO:0000259" key="5">
    <source>
        <dbReference type="Pfam" id="PF14702"/>
    </source>
</evidence>
<dbReference type="SUPFAM" id="SSF48208">
    <property type="entry name" value="Six-hairpin glycosidases"/>
    <property type="match status" value="1"/>
</dbReference>
<evidence type="ECO:0000259" key="3">
    <source>
        <dbReference type="Pfam" id="PF14699"/>
    </source>
</evidence>
<evidence type="ECO:0000259" key="4">
    <source>
        <dbReference type="Pfam" id="PF14701"/>
    </source>
</evidence>
<name>A0A1X7U9G2_AMPQE</name>
<proteinExistence type="predicted"/>
<dbReference type="Gene3D" id="1.50.10.10">
    <property type="match status" value="1"/>
</dbReference>
<dbReference type="InParanoid" id="A0A1X7U9G2"/>
<dbReference type="Pfam" id="PF14702">
    <property type="entry name" value="hGDE_central"/>
    <property type="match status" value="1"/>
</dbReference>
<dbReference type="InterPro" id="IPR032790">
    <property type="entry name" value="GDE_C"/>
</dbReference>
<dbReference type="PANTHER" id="PTHR10569:SF2">
    <property type="entry name" value="GLYCOGEN DEBRANCHING ENZYME"/>
    <property type="match status" value="1"/>
</dbReference>
<dbReference type="GO" id="GO:0005980">
    <property type="term" value="P:glycogen catabolic process"/>
    <property type="evidence" value="ECO:0007669"/>
    <property type="project" value="InterPro"/>
</dbReference>
<protein>
    <submittedName>
        <fullName evidence="6">Uncharacterized protein</fullName>
    </submittedName>
</protein>
<dbReference type="STRING" id="400682.A0A1X7U9G2"/>
<dbReference type="eggNOG" id="KOG3625">
    <property type="taxonomic scope" value="Eukaryota"/>
</dbReference>
<dbReference type="EnsemblMetazoa" id="Aqu2.1.24119_001">
    <property type="protein sequence ID" value="Aqu2.1.24119_001"/>
    <property type="gene ID" value="Aqu2.1.24119"/>
</dbReference>
<organism evidence="6">
    <name type="scientific">Amphimedon queenslandica</name>
    <name type="common">Sponge</name>
    <dbReference type="NCBI Taxonomy" id="400682"/>
    <lineage>
        <taxon>Eukaryota</taxon>
        <taxon>Metazoa</taxon>
        <taxon>Porifera</taxon>
        <taxon>Demospongiae</taxon>
        <taxon>Heteroscleromorpha</taxon>
        <taxon>Haplosclerida</taxon>
        <taxon>Niphatidae</taxon>
        <taxon>Amphimedon</taxon>
    </lineage>
</organism>
<feature type="domain" description="Glycogen debranching enzyme C-terminal" evidence="2">
    <location>
        <begin position="1045"/>
        <end position="1464"/>
    </location>
</feature>
<evidence type="ECO:0000313" key="6">
    <source>
        <dbReference type="EnsemblMetazoa" id="Aqu2.1.24119_001"/>
    </source>
</evidence>
<dbReference type="InterPro" id="IPR029436">
    <property type="entry name" value="AGL_euk_N"/>
</dbReference>
<dbReference type="Pfam" id="PF06202">
    <property type="entry name" value="GDE_C"/>
    <property type="match status" value="1"/>
</dbReference>
<feature type="domain" description="Glycogen debranching enzyme central" evidence="5">
    <location>
        <begin position="673"/>
        <end position="949"/>
    </location>
</feature>
<dbReference type="SUPFAM" id="SSF51445">
    <property type="entry name" value="(Trans)glycosidases"/>
    <property type="match status" value="1"/>
</dbReference>
<dbReference type="GO" id="GO:0004135">
    <property type="term" value="F:amylo-alpha-1,6-glucosidase activity"/>
    <property type="evidence" value="ECO:0007669"/>
    <property type="project" value="InterPro"/>
</dbReference>
<dbReference type="PANTHER" id="PTHR10569">
    <property type="entry name" value="GLYCOGEN DEBRANCHING ENZYME"/>
    <property type="match status" value="1"/>
</dbReference>
<feature type="domain" description="Glycogen debranching enzyme glucanotransferase" evidence="4">
    <location>
        <begin position="250"/>
        <end position="520"/>
    </location>
</feature>